<dbReference type="PANTHER" id="PTHR43610">
    <property type="entry name" value="BLL6696 PROTEIN"/>
    <property type="match status" value="1"/>
</dbReference>
<evidence type="ECO:0000313" key="3">
    <source>
        <dbReference type="Proteomes" id="UP001299970"/>
    </source>
</evidence>
<reference evidence="2 3" key="1">
    <citation type="submission" date="2022-03" db="EMBL/GenBank/DDBJ databases">
        <title>Pseudonocardia alaer sp. nov., a novel actinomycete isolated from reed forest soil.</title>
        <authorList>
            <person name="Wang L."/>
        </authorList>
    </citation>
    <scope>NUCLEOTIDE SEQUENCE [LARGE SCALE GENOMIC DNA]</scope>
    <source>
        <strain evidence="2 3">Y-16303</strain>
    </source>
</reference>
<dbReference type="EMBL" id="JAKXMK010000016">
    <property type="protein sequence ID" value="MCH6167819.1"/>
    <property type="molecule type" value="Genomic_DNA"/>
</dbReference>
<gene>
    <name evidence="2" type="ORF">MMF94_19195</name>
</gene>
<protein>
    <submittedName>
        <fullName evidence="2">GNAT family N-acetyltransferase</fullName>
    </submittedName>
</protein>
<sequence length="195" mass="21827">MTDAWKHRPTLSGEHVVLEPLAPEHAEGLHEAGSDPAIWTWLAARQPEDVGGMRKLVDSILTDGSRLAWAQVDAKTGEVAGTTSFYQIDANHRVLSIGHTWIGKQWQRTPLNSESKLLMLRHAFEELGANRVSLETDIRNEASQRSNERLGAQKEGVLRGHRIRPDGTVRDTVVYSVIAEEWPEVSERLVARLAR</sequence>
<keyword evidence="3" id="KW-1185">Reference proteome</keyword>
<evidence type="ECO:0000313" key="2">
    <source>
        <dbReference type="EMBL" id="MCH6167819.1"/>
    </source>
</evidence>
<dbReference type="PROSITE" id="PS51186">
    <property type="entry name" value="GNAT"/>
    <property type="match status" value="1"/>
</dbReference>
<comment type="caution">
    <text evidence="2">The sequence shown here is derived from an EMBL/GenBank/DDBJ whole genome shotgun (WGS) entry which is preliminary data.</text>
</comment>
<organism evidence="2 3">
    <name type="scientific">Pseudonocardia alaniniphila</name>
    <dbReference type="NCBI Taxonomy" id="75291"/>
    <lineage>
        <taxon>Bacteria</taxon>
        <taxon>Bacillati</taxon>
        <taxon>Actinomycetota</taxon>
        <taxon>Actinomycetes</taxon>
        <taxon>Pseudonocardiales</taxon>
        <taxon>Pseudonocardiaceae</taxon>
        <taxon>Pseudonocardia</taxon>
    </lineage>
</organism>
<accession>A0ABS9TH02</accession>
<dbReference type="InterPro" id="IPR000182">
    <property type="entry name" value="GNAT_dom"/>
</dbReference>
<dbReference type="Gene3D" id="3.40.630.30">
    <property type="match status" value="1"/>
</dbReference>
<dbReference type="SUPFAM" id="SSF55729">
    <property type="entry name" value="Acyl-CoA N-acyltransferases (Nat)"/>
    <property type="match status" value="1"/>
</dbReference>
<dbReference type="Pfam" id="PF13302">
    <property type="entry name" value="Acetyltransf_3"/>
    <property type="match status" value="1"/>
</dbReference>
<name>A0ABS9TH02_9PSEU</name>
<dbReference type="PANTHER" id="PTHR43610:SF1">
    <property type="entry name" value="N-ACETYLTRANSFERASE DOMAIN-CONTAINING PROTEIN"/>
    <property type="match status" value="1"/>
</dbReference>
<proteinExistence type="predicted"/>
<dbReference type="RefSeq" id="WP_241038369.1">
    <property type="nucleotide sequence ID" value="NZ_BAAAJF010000012.1"/>
</dbReference>
<feature type="domain" description="N-acetyltransferase" evidence="1">
    <location>
        <begin position="16"/>
        <end position="180"/>
    </location>
</feature>
<dbReference type="Proteomes" id="UP001299970">
    <property type="component" value="Unassembled WGS sequence"/>
</dbReference>
<evidence type="ECO:0000259" key="1">
    <source>
        <dbReference type="PROSITE" id="PS51186"/>
    </source>
</evidence>
<dbReference type="InterPro" id="IPR016181">
    <property type="entry name" value="Acyl_CoA_acyltransferase"/>
</dbReference>